<sequence length="53" mass="5327">MAFGLALAAVALPALVLPWALPVAESLVAPAAPASPMLPVGPVPELPEVLDWS</sequence>
<accession>A0ABV7PBW8</accession>
<dbReference type="Proteomes" id="UP001595665">
    <property type="component" value="Unassembled WGS sequence"/>
</dbReference>
<keyword evidence="2" id="KW-1185">Reference proteome</keyword>
<dbReference type="EMBL" id="JBHRVV010000001">
    <property type="protein sequence ID" value="MFC3456641.1"/>
    <property type="molecule type" value="Genomic_DNA"/>
</dbReference>
<gene>
    <name evidence="1" type="ORF">ACFOPH_00025</name>
</gene>
<name>A0ABV7PBW8_9BURK</name>
<dbReference type="RefSeq" id="WP_379732704.1">
    <property type="nucleotide sequence ID" value="NZ_JBHRVV010000001.1"/>
</dbReference>
<proteinExistence type="predicted"/>
<evidence type="ECO:0000313" key="2">
    <source>
        <dbReference type="Proteomes" id="UP001595665"/>
    </source>
</evidence>
<comment type="caution">
    <text evidence="1">The sequence shown here is derived from an EMBL/GenBank/DDBJ whole genome shotgun (WGS) entry which is preliminary data.</text>
</comment>
<reference evidence="2" key="1">
    <citation type="journal article" date="2019" name="Int. J. Syst. Evol. Microbiol.">
        <title>The Global Catalogue of Microorganisms (GCM) 10K type strain sequencing project: providing services to taxonomists for standard genome sequencing and annotation.</title>
        <authorList>
            <consortium name="The Broad Institute Genomics Platform"/>
            <consortium name="The Broad Institute Genome Sequencing Center for Infectious Disease"/>
            <person name="Wu L."/>
            <person name="Ma J."/>
        </authorList>
    </citation>
    <scope>NUCLEOTIDE SEQUENCE [LARGE SCALE GENOMIC DNA]</scope>
    <source>
        <strain evidence="2">CCM 7480</strain>
    </source>
</reference>
<evidence type="ECO:0000313" key="1">
    <source>
        <dbReference type="EMBL" id="MFC3456641.1"/>
    </source>
</evidence>
<protein>
    <submittedName>
        <fullName evidence="1">Uncharacterized protein</fullName>
    </submittedName>
</protein>
<organism evidence="1 2">
    <name type="scientific">Massilia haematophila</name>
    <dbReference type="NCBI Taxonomy" id="457923"/>
    <lineage>
        <taxon>Bacteria</taxon>
        <taxon>Pseudomonadati</taxon>
        <taxon>Pseudomonadota</taxon>
        <taxon>Betaproteobacteria</taxon>
        <taxon>Burkholderiales</taxon>
        <taxon>Oxalobacteraceae</taxon>
        <taxon>Telluria group</taxon>
        <taxon>Massilia</taxon>
    </lineage>
</organism>